<evidence type="ECO:0000256" key="1">
    <source>
        <dbReference type="SAM" id="Phobius"/>
    </source>
</evidence>
<dbReference type="Proteomes" id="UP001202831">
    <property type="component" value="Unassembled WGS sequence"/>
</dbReference>
<reference evidence="2 3" key="1">
    <citation type="submission" date="2022-01" db="EMBL/GenBank/DDBJ databases">
        <title>Whole genome-based taxonomy of the Shewanellaceae.</title>
        <authorList>
            <person name="Martin-Rodriguez A.J."/>
        </authorList>
    </citation>
    <scope>NUCLEOTIDE SEQUENCE [LARGE SCALE GENOMIC DNA]</scope>
    <source>
        <strain evidence="2 3">DSM 21332</strain>
    </source>
</reference>
<name>A0ABT0NA03_9GAMM</name>
<evidence type="ECO:0000313" key="2">
    <source>
        <dbReference type="EMBL" id="MCL2915296.1"/>
    </source>
</evidence>
<feature type="transmembrane region" description="Helical" evidence="1">
    <location>
        <begin position="7"/>
        <end position="27"/>
    </location>
</feature>
<gene>
    <name evidence="2" type="ORF">L2725_16160</name>
</gene>
<feature type="transmembrane region" description="Helical" evidence="1">
    <location>
        <begin position="33"/>
        <end position="62"/>
    </location>
</feature>
<keyword evidence="1" id="KW-0812">Transmembrane</keyword>
<dbReference type="RefSeq" id="WP_115136364.1">
    <property type="nucleotide sequence ID" value="NZ_JAKIKT010000006.1"/>
</dbReference>
<evidence type="ECO:0008006" key="4">
    <source>
        <dbReference type="Google" id="ProtNLM"/>
    </source>
</evidence>
<comment type="caution">
    <text evidence="2">The sequence shown here is derived from an EMBL/GenBank/DDBJ whole genome shotgun (WGS) entry which is preliminary data.</text>
</comment>
<keyword evidence="1" id="KW-1133">Transmembrane helix</keyword>
<dbReference type="EMBL" id="JAKIKT010000006">
    <property type="protein sequence ID" value="MCL2915296.1"/>
    <property type="molecule type" value="Genomic_DNA"/>
</dbReference>
<accession>A0ABT0NA03</accession>
<evidence type="ECO:0000313" key="3">
    <source>
        <dbReference type="Proteomes" id="UP001202831"/>
    </source>
</evidence>
<keyword evidence="3" id="KW-1185">Reference proteome</keyword>
<sequence length="74" mass="7887">MSQQGSAGNVIAAIASFFIPGLGQLVQGRILPALLFCAFAFGGYALWWLILPAIIGGIAHLWSIIDAARYKPQD</sequence>
<keyword evidence="1" id="KW-0472">Membrane</keyword>
<organism evidence="2 3">
    <name type="scientific">Shewanella corallii</name>
    <dbReference type="NCBI Taxonomy" id="560080"/>
    <lineage>
        <taxon>Bacteria</taxon>
        <taxon>Pseudomonadati</taxon>
        <taxon>Pseudomonadota</taxon>
        <taxon>Gammaproteobacteria</taxon>
        <taxon>Alteromonadales</taxon>
        <taxon>Shewanellaceae</taxon>
        <taxon>Shewanella</taxon>
    </lineage>
</organism>
<proteinExistence type="predicted"/>
<protein>
    <recommendedName>
        <fullName evidence="4">YqaE/Pmp3 family membrane protein</fullName>
    </recommendedName>
</protein>